<keyword evidence="2" id="KW-1185">Reference proteome</keyword>
<name>A0ACB5R879_9CLOT</name>
<reference evidence="1" key="1">
    <citation type="journal article" date="2025" name="Int. J. Syst. Evol. Microbiol.">
        <title>Inconstantimicrobium mannanitabidum sp. nov., a novel member of the family Clostridiaceae isolated from anoxic soil under the treatment of reductive soil disinfestation.</title>
        <authorList>
            <person name="Ueki A."/>
            <person name="Tonouchi A."/>
            <person name="Honma S."/>
            <person name="Kaku N."/>
            <person name="Ueki K."/>
        </authorList>
    </citation>
    <scope>NUCLEOTIDE SEQUENCE</scope>
    <source>
        <strain evidence="1">TW13</strain>
    </source>
</reference>
<evidence type="ECO:0000313" key="1">
    <source>
        <dbReference type="EMBL" id="GKX65399.1"/>
    </source>
</evidence>
<dbReference type="EMBL" id="BROD01000001">
    <property type="protein sequence ID" value="GKX65399.1"/>
    <property type="molecule type" value="Genomic_DNA"/>
</dbReference>
<proteinExistence type="predicted"/>
<protein>
    <submittedName>
        <fullName evidence="1">Acyl carrier protein</fullName>
    </submittedName>
</protein>
<accession>A0ACB5R879</accession>
<comment type="caution">
    <text evidence="1">The sequence shown here is derived from an EMBL/GenBank/DDBJ whole genome shotgun (WGS) entry which is preliminary data.</text>
</comment>
<gene>
    <name evidence="1" type="primary">acpP</name>
    <name evidence="1" type="ORF">rsdtw13_06570</name>
</gene>
<organism evidence="1 2">
    <name type="scientific">Inconstantimicrobium mannanitabidum</name>
    <dbReference type="NCBI Taxonomy" id="1604901"/>
    <lineage>
        <taxon>Bacteria</taxon>
        <taxon>Bacillati</taxon>
        <taxon>Bacillota</taxon>
        <taxon>Clostridia</taxon>
        <taxon>Eubacteriales</taxon>
        <taxon>Clostridiaceae</taxon>
        <taxon>Inconstantimicrobium</taxon>
    </lineage>
</organism>
<dbReference type="Proteomes" id="UP001058074">
    <property type="component" value="Unassembled WGS sequence"/>
</dbReference>
<evidence type="ECO:0000313" key="2">
    <source>
        <dbReference type="Proteomes" id="UP001058074"/>
    </source>
</evidence>
<sequence length="74" mass="8569">MVFEKIRKIICEQLEVEEEKVQLETTFEDLGVDSLDLFQVIIEIEEAFNIQLEDAESMKSVKDAVDYVESKINA</sequence>